<gene>
    <name evidence="2" type="ORF">CkaCkLH20_09719</name>
</gene>
<dbReference type="GeneID" id="62165508"/>
<accession>A0A9P6I2L2</accession>
<dbReference type="AlphaFoldDB" id="A0A9P6I2L2"/>
<proteinExistence type="predicted"/>
<feature type="signal peptide" evidence="1">
    <location>
        <begin position="1"/>
        <end position="17"/>
    </location>
</feature>
<reference evidence="2" key="1">
    <citation type="submission" date="2020-03" db="EMBL/GenBank/DDBJ databases">
        <authorList>
            <person name="He L."/>
        </authorList>
    </citation>
    <scope>NUCLEOTIDE SEQUENCE</scope>
    <source>
        <strain evidence="2">CkLH20</strain>
    </source>
</reference>
<protein>
    <submittedName>
        <fullName evidence="2">Uncharacterized protein</fullName>
    </submittedName>
</protein>
<dbReference type="EMBL" id="JAATWM020000035">
    <property type="protein sequence ID" value="KAF9872856.1"/>
    <property type="molecule type" value="Genomic_DNA"/>
</dbReference>
<dbReference type="OrthoDB" id="3467153at2759"/>
<feature type="chain" id="PRO_5040486408" evidence="1">
    <location>
        <begin position="18"/>
        <end position="266"/>
    </location>
</feature>
<keyword evidence="3" id="KW-1185">Reference proteome</keyword>
<evidence type="ECO:0000313" key="2">
    <source>
        <dbReference type="EMBL" id="KAF9872856.1"/>
    </source>
</evidence>
<sequence>MHPLTLLPLLLLPLTTALTPRDISIQTFERAFLSTIPWSHPNHTTKLIGFKRILLTPSQHAHLASSIASSPAQWAAFTSAYHDPDERTMRVYFPVENALMYHHDALIEANTHGEHPHEEIAGDLAVLGRYRTDAVTGVPGNVLRDGVIYLAEPAYPVRRYGEAGNILVYDFGWREGAHEHSHEHDRTIGPRAEGKGGSCKQNHGGRVCSQVYGINHGRCPRDYSGCIDYNGWPVKSCKDHGNKFAFPGSDCFTAVARGHCWNEIPG</sequence>
<dbReference type="Proteomes" id="UP000781932">
    <property type="component" value="Unassembled WGS sequence"/>
</dbReference>
<evidence type="ECO:0000256" key="1">
    <source>
        <dbReference type="SAM" id="SignalP"/>
    </source>
</evidence>
<reference evidence="2" key="2">
    <citation type="submission" date="2020-11" db="EMBL/GenBank/DDBJ databases">
        <title>Whole genome sequencing of Colletotrichum sp.</title>
        <authorList>
            <person name="Li H."/>
        </authorList>
    </citation>
    <scope>NUCLEOTIDE SEQUENCE</scope>
    <source>
        <strain evidence="2">CkLH20</strain>
    </source>
</reference>
<dbReference type="RefSeq" id="XP_038742317.1">
    <property type="nucleotide sequence ID" value="XM_038892434.1"/>
</dbReference>
<evidence type="ECO:0000313" key="3">
    <source>
        <dbReference type="Proteomes" id="UP000781932"/>
    </source>
</evidence>
<name>A0A9P6I2L2_9PEZI</name>
<organism evidence="2 3">
    <name type="scientific">Colletotrichum karsti</name>
    <dbReference type="NCBI Taxonomy" id="1095194"/>
    <lineage>
        <taxon>Eukaryota</taxon>
        <taxon>Fungi</taxon>
        <taxon>Dikarya</taxon>
        <taxon>Ascomycota</taxon>
        <taxon>Pezizomycotina</taxon>
        <taxon>Sordariomycetes</taxon>
        <taxon>Hypocreomycetidae</taxon>
        <taxon>Glomerellales</taxon>
        <taxon>Glomerellaceae</taxon>
        <taxon>Colletotrichum</taxon>
        <taxon>Colletotrichum boninense species complex</taxon>
    </lineage>
</organism>
<comment type="caution">
    <text evidence="2">The sequence shown here is derived from an EMBL/GenBank/DDBJ whole genome shotgun (WGS) entry which is preliminary data.</text>
</comment>
<keyword evidence="1" id="KW-0732">Signal</keyword>